<dbReference type="AlphaFoldDB" id="A0A1F5R4I1"/>
<evidence type="ECO:0000313" key="7">
    <source>
        <dbReference type="Proteomes" id="UP000177230"/>
    </source>
</evidence>
<dbReference type="PANTHER" id="PTHR30456">
    <property type="entry name" value="PYRIDOXINE 5'-PHOSPHATE SYNTHASE"/>
    <property type="match status" value="1"/>
</dbReference>
<protein>
    <recommendedName>
        <fullName evidence="4 5">Pyridoxine 5'-phosphate synthase</fullName>
        <shortName evidence="4">PNP synthase</shortName>
        <ecNumber evidence="4 5">2.6.99.2</ecNumber>
    </recommendedName>
</protein>
<comment type="function">
    <text evidence="4">Catalyzes the complicated ring closure reaction between the two acyclic compounds 1-deoxy-D-xylulose-5-phosphate (DXP) and 3-amino-2-oxopropyl phosphate (1-amino-acetone-3-phosphate or AAP) to form pyridoxine 5'-phosphate (PNP) and inorganic phosphate.</text>
</comment>
<evidence type="ECO:0000313" key="6">
    <source>
        <dbReference type="EMBL" id="OGF08831.1"/>
    </source>
</evidence>
<feature type="binding site" evidence="4">
    <location>
        <position position="20"/>
    </location>
    <ligand>
        <name>3-amino-2-oxopropyl phosphate</name>
        <dbReference type="ChEBI" id="CHEBI:57279"/>
    </ligand>
</feature>
<comment type="subunit">
    <text evidence="4">Homooctamer; tetramer of dimers.</text>
</comment>
<comment type="pathway">
    <text evidence="4">Cofactor biosynthesis; pyridoxine 5'-phosphate biosynthesis; pyridoxine 5'-phosphate from D-erythrose 4-phosphate: step 5/5.</text>
</comment>
<comment type="similarity">
    <text evidence="4">Belongs to the PNP synthase family.</text>
</comment>
<dbReference type="HAMAP" id="MF_00279">
    <property type="entry name" value="PdxJ"/>
    <property type="match status" value="1"/>
</dbReference>
<dbReference type="SUPFAM" id="SSF63892">
    <property type="entry name" value="Pyridoxine 5'-phosphate synthase"/>
    <property type="match status" value="1"/>
</dbReference>
<feature type="binding site" evidence="4">
    <location>
        <begin position="214"/>
        <end position="215"/>
    </location>
    <ligand>
        <name>3-amino-2-oxopropyl phosphate</name>
        <dbReference type="ChEBI" id="CHEBI:57279"/>
    </ligand>
</feature>
<evidence type="ECO:0000256" key="4">
    <source>
        <dbReference type="HAMAP-Rule" id="MF_00279"/>
    </source>
</evidence>
<evidence type="ECO:0000256" key="3">
    <source>
        <dbReference type="ARBA" id="ARBA00023096"/>
    </source>
</evidence>
<keyword evidence="1 4" id="KW-0963">Cytoplasm</keyword>
<evidence type="ECO:0000256" key="5">
    <source>
        <dbReference type="NCBIfam" id="TIGR00559"/>
    </source>
</evidence>
<comment type="subcellular location">
    <subcellularLocation>
        <location evidence="4">Cytoplasm</location>
    </subcellularLocation>
</comment>
<dbReference type="NCBIfam" id="NF003625">
    <property type="entry name" value="PRK05265.1-3"/>
    <property type="match status" value="1"/>
</dbReference>
<feature type="binding site" evidence="4">
    <location>
        <begin position="11"/>
        <end position="12"/>
    </location>
    <ligand>
        <name>1-deoxy-D-xylulose 5-phosphate</name>
        <dbReference type="ChEBI" id="CHEBI:57792"/>
    </ligand>
</feature>
<organism evidence="6 7">
    <name type="scientific">Candidatus Edwardsbacteria bacterium GWF2_54_11</name>
    <dbReference type="NCBI Taxonomy" id="1817851"/>
    <lineage>
        <taxon>Bacteria</taxon>
        <taxon>Candidatus Edwardsiibacteriota</taxon>
    </lineage>
</organism>
<evidence type="ECO:0000256" key="2">
    <source>
        <dbReference type="ARBA" id="ARBA00022679"/>
    </source>
</evidence>
<dbReference type="NCBIfam" id="TIGR00559">
    <property type="entry name" value="pdxJ"/>
    <property type="match status" value="1"/>
</dbReference>
<dbReference type="Gene3D" id="3.20.20.70">
    <property type="entry name" value="Aldolase class I"/>
    <property type="match status" value="1"/>
</dbReference>
<feature type="binding site" evidence="4">
    <location>
        <position position="47"/>
    </location>
    <ligand>
        <name>1-deoxy-D-xylulose 5-phosphate</name>
        <dbReference type="ChEBI" id="CHEBI:57792"/>
    </ligand>
</feature>
<dbReference type="EC" id="2.6.99.2" evidence="4 5"/>
<feature type="binding site" evidence="4">
    <location>
        <position position="193"/>
    </location>
    <ligand>
        <name>3-amino-2-oxopropyl phosphate</name>
        <dbReference type="ChEBI" id="CHEBI:57279"/>
    </ligand>
</feature>
<keyword evidence="3 4" id="KW-0664">Pyridoxine biosynthesis</keyword>
<feature type="active site" description="Proton acceptor" evidence="4">
    <location>
        <position position="72"/>
    </location>
</feature>
<feature type="site" description="Transition state stabilizer" evidence="4">
    <location>
        <position position="153"/>
    </location>
</feature>
<dbReference type="Pfam" id="PF03740">
    <property type="entry name" value="PdxJ"/>
    <property type="match status" value="1"/>
</dbReference>
<dbReference type="InterPro" id="IPR036130">
    <property type="entry name" value="Pyridoxine-5'_phos_synth"/>
</dbReference>
<dbReference type="InterPro" id="IPR004569">
    <property type="entry name" value="PyrdxlP_synth_PdxJ"/>
</dbReference>
<comment type="caution">
    <text evidence="6">The sequence shown here is derived from an EMBL/GenBank/DDBJ whole genome shotgun (WGS) entry which is preliminary data.</text>
</comment>
<name>A0A1F5R4I1_9BACT</name>
<comment type="catalytic activity">
    <reaction evidence="4">
        <text>3-amino-2-oxopropyl phosphate + 1-deoxy-D-xylulose 5-phosphate = pyridoxine 5'-phosphate + phosphate + 2 H2O + H(+)</text>
        <dbReference type="Rhea" id="RHEA:15265"/>
        <dbReference type="ChEBI" id="CHEBI:15377"/>
        <dbReference type="ChEBI" id="CHEBI:15378"/>
        <dbReference type="ChEBI" id="CHEBI:43474"/>
        <dbReference type="ChEBI" id="CHEBI:57279"/>
        <dbReference type="ChEBI" id="CHEBI:57792"/>
        <dbReference type="ChEBI" id="CHEBI:58589"/>
        <dbReference type="EC" id="2.6.99.2"/>
    </reaction>
</comment>
<proteinExistence type="inferred from homology"/>
<feature type="binding site" evidence="4">
    <location>
        <position position="52"/>
    </location>
    <ligand>
        <name>1-deoxy-D-xylulose 5-phosphate</name>
        <dbReference type="ChEBI" id="CHEBI:57792"/>
    </ligand>
</feature>
<accession>A0A1F5R4I1</accession>
<dbReference type="GO" id="GO:0005829">
    <property type="term" value="C:cytosol"/>
    <property type="evidence" value="ECO:0007669"/>
    <property type="project" value="TreeGrafter"/>
</dbReference>
<feature type="binding site" evidence="4">
    <location>
        <position position="102"/>
    </location>
    <ligand>
        <name>1-deoxy-D-xylulose 5-phosphate</name>
        <dbReference type="ChEBI" id="CHEBI:57792"/>
    </ligand>
</feature>
<gene>
    <name evidence="4" type="primary">pdxJ</name>
    <name evidence="6" type="ORF">A2024_00985</name>
</gene>
<feature type="binding site" evidence="4">
    <location>
        <position position="9"/>
    </location>
    <ligand>
        <name>3-amino-2-oxopropyl phosphate</name>
        <dbReference type="ChEBI" id="CHEBI:57279"/>
    </ligand>
</feature>
<dbReference type="UniPathway" id="UPA00244">
    <property type="reaction ID" value="UER00313"/>
</dbReference>
<dbReference type="PANTHER" id="PTHR30456:SF0">
    <property type="entry name" value="PYRIDOXINE 5'-PHOSPHATE SYNTHASE"/>
    <property type="match status" value="1"/>
</dbReference>
<sequence length="239" mass="26023">MERIRLGVNIDHVATLRQARRSLQPDPVWAAAVATLAGADGITVHLRSDRRHIQDRDVQLLRQTVNTHLNVELAADDEMVGMMVNIKPDAVCLVPENPDEITTEGGLDLQKAGDRVARAARQLKAAGVSVTCFIEPDDKQVKLARKLGADSIEINTNAFSQARGDRIQKETARVAQAAKLAQKLGLKVHAGHGLNYFNLLPVVGIPQITELNIGHAIIAQAVLVGLDRAVRDMKALLER</sequence>
<dbReference type="EMBL" id="MFFM01000046">
    <property type="protein sequence ID" value="OGF08831.1"/>
    <property type="molecule type" value="Genomic_DNA"/>
</dbReference>
<keyword evidence="2 4" id="KW-0808">Transferase</keyword>
<evidence type="ECO:0000256" key="1">
    <source>
        <dbReference type="ARBA" id="ARBA00022490"/>
    </source>
</evidence>
<feature type="active site" description="Proton donor" evidence="4">
    <location>
        <position position="192"/>
    </location>
</feature>
<dbReference type="GO" id="GO:0008615">
    <property type="term" value="P:pyridoxine biosynthetic process"/>
    <property type="evidence" value="ECO:0007669"/>
    <property type="project" value="UniProtKB-UniRule"/>
</dbReference>
<reference evidence="6 7" key="1">
    <citation type="journal article" date="2016" name="Nat. Commun.">
        <title>Thousands of microbial genomes shed light on interconnected biogeochemical processes in an aquifer system.</title>
        <authorList>
            <person name="Anantharaman K."/>
            <person name="Brown C.T."/>
            <person name="Hug L.A."/>
            <person name="Sharon I."/>
            <person name="Castelle C.J."/>
            <person name="Probst A.J."/>
            <person name="Thomas B.C."/>
            <person name="Singh A."/>
            <person name="Wilkins M.J."/>
            <person name="Karaoz U."/>
            <person name="Brodie E.L."/>
            <person name="Williams K.H."/>
            <person name="Hubbard S.S."/>
            <person name="Banfield J.F."/>
        </authorList>
    </citation>
    <scope>NUCLEOTIDE SEQUENCE [LARGE SCALE GENOMIC DNA]</scope>
</reference>
<dbReference type="GO" id="GO:0033856">
    <property type="term" value="F:pyridoxine 5'-phosphate synthase activity"/>
    <property type="evidence" value="ECO:0007669"/>
    <property type="project" value="UniProtKB-UniRule"/>
</dbReference>
<dbReference type="InterPro" id="IPR013785">
    <property type="entry name" value="Aldolase_TIM"/>
</dbReference>
<dbReference type="NCBIfam" id="NF003627">
    <property type="entry name" value="PRK05265.1-5"/>
    <property type="match status" value="1"/>
</dbReference>
<dbReference type="Proteomes" id="UP000177230">
    <property type="component" value="Unassembled WGS sequence"/>
</dbReference>
<feature type="active site" description="Proton acceptor" evidence="4">
    <location>
        <position position="45"/>
    </location>
</feature>
<dbReference type="CDD" id="cd00003">
    <property type="entry name" value="PNPsynthase"/>
    <property type="match status" value="1"/>
</dbReference>